<dbReference type="PANTHER" id="PTHR46162:SF2">
    <property type="entry name" value="ANKYRIN REPEAT-CONTAINING PROTEIN-RELATED"/>
    <property type="match status" value="1"/>
</dbReference>
<dbReference type="PANTHER" id="PTHR46162">
    <property type="entry name" value="TRAF-LIKE FAMILY PROTEIN"/>
    <property type="match status" value="1"/>
</dbReference>
<dbReference type="CDD" id="cd00121">
    <property type="entry name" value="MATH"/>
    <property type="match status" value="2"/>
</dbReference>
<dbReference type="EMBL" id="CM003529">
    <property type="protein sequence ID" value="RCV14370.1"/>
    <property type="molecule type" value="Genomic_DNA"/>
</dbReference>
<evidence type="ECO:0000256" key="1">
    <source>
        <dbReference type="SAM" id="MobiDB-lite"/>
    </source>
</evidence>
<gene>
    <name evidence="3" type="ORF">SETIT_2G420100v2</name>
</gene>
<evidence type="ECO:0000259" key="2">
    <source>
        <dbReference type="PROSITE" id="PS50144"/>
    </source>
</evidence>
<reference evidence="3" key="1">
    <citation type="journal article" date="2012" name="Nat. Biotechnol.">
        <title>Reference genome sequence of the model plant Setaria.</title>
        <authorList>
            <person name="Bennetzen J.L."/>
            <person name="Schmutz J."/>
            <person name="Wang H."/>
            <person name="Percifield R."/>
            <person name="Hawkins J."/>
            <person name="Pontaroli A.C."/>
            <person name="Estep M."/>
            <person name="Feng L."/>
            <person name="Vaughn J.N."/>
            <person name="Grimwood J."/>
            <person name="Jenkins J."/>
            <person name="Barry K."/>
            <person name="Lindquist E."/>
            <person name="Hellsten U."/>
            <person name="Deshpande S."/>
            <person name="Wang X."/>
            <person name="Wu X."/>
            <person name="Mitros T."/>
            <person name="Triplett J."/>
            <person name="Yang X."/>
            <person name="Ye C.Y."/>
            <person name="Mauro-Herrera M."/>
            <person name="Wang L."/>
            <person name="Li P."/>
            <person name="Sharma M."/>
            <person name="Sharma R."/>
            <person name="Ronald P.C."/>
            <person name="Panaud O."/>
            <person name="Kellogg E.A."/>
            <person name="Brutnell T.P."/>
            <person name="Doust A.N."/>
            <person name="Tuskan G.A."/>
            <person name="Rokhsar D."/>
            <person name="Devos K.M."/>
        </authorList>
    </citation>
    <scope>NUCLEOTIDE SEQUENCE [LARGE SCALE GENOMIC DNA]</scope>
    <source>
        <strain evidence="3">Yugu1</strain>
    </source>
</reference>
<feature type="region of interest" description="Disordered" evidence="1">
    <location>
        <begin position="1"/>
        <end position="41"/>
    </location>
</feature>
<dbReference type="PROSITE" id="PS50144">
    <property type="entry name" value="MATH"/>
    <property type="match status" value="1"/>
</dbReference>
<name>A0A368QAS3_SETIT</name>
<organism evidence="3">
    <name type="scientific">Setaria italica</name>
    <name type="common">Foxtail millet</name>
    <name type="synonym">Panicum italicum</name>
    <dbReference type="NCBI Taxonomy" id="4555"/>
    <lineage>
        <taxon>Eukaryota</taxon>
        <taxon>Viridiplantae</taxon>
        <taxon>Streptophyta</taxon>
        <taxon>Embryophyta</taxon>
        <taxon>Tracheophyta</taxon>
        <taxon>Spermatophyta</taxon>
        <taxon>Magnoliopsida</taxon>
        <taxon>Liliopsida</taxon>
        <taxon>Poales</taxon>
        <taxon>Poaceae</taxon>
        <taxon>PACMAD clade</taxon>
        <taxon>Panicoideae</taxon>
        <taxon>Panicodae</taxon>
        <taxon>Paniceae</taxon>
        <taxon>Cenchrinae</taxon>
        <taxon>Setaria</taxon>
    </lineage>
</organism>
<dbReference type="OrthoDB" id="1883087at2759"/>
<proteinExistence type="predicted"/>
<dbReference type="AlphaFoldDB" id="A0A368QAS3"/>
<reference evidence="3" key="2">
    <citation type="submission" date="2015-07" db="EMBL/GenBank/DDBJ databases">
        <authorList>
            <person name="Noorani M."/>
        </authorList>
    </citation>
    <scope>NUCLEOTIDE SEQUENCE</scope>
    <source>
        <strain evidence="3">Yugu1</strain>
    </source>
</reference>
<dbReference type="Gene3D" id="2.60.210.10">
    <property type="entry name" value="Apoptosis, Tumor Necrosis Factor Receptor Associated Protein 2, Chain A"/>
    <property type="match status" value="2"/>
</dbReference>
<feature type="compositionally biased region" description="Basic and acidic residues" evidence="1">
    <location>
        <begin position="15"/>
        <end position="32"/>
    </location>
</feature>
<protein>
    <recommendedName>
        <fullName evidence="2">MATH domain-containing protein</fullName>
    </recommendedName>
</protein>
<dbReference type="SUPFAM" id="SSF49599">
    <property type="entry name" value="TRAF domain-like"/>
    <property type="match status" value="2"/>
</dbReference>
<dbReference type="Pfam" id="PF22486">
    <property type="entry name" value="MATH_2"/>
    <property type="match status" value="2"/>
</dbReference>
<feature type="compositionally biased region" description="Polar residues" evidence="1">
    <location>
        <begin position="1"/>
        <end position="14"/>
    </location>
</feature>
<dbReference type="InterPro" id="IPR002083">
    <property type="entry name" value="MATH/TRAF_dom"/>
</dbReference>
<evidence type="ECO:0000313" key="3">
    <source>
        <dbReference type="EMBL" id="RCV14370.1"/>
    </source>
</evidence>
<dbReference type="InterPro" id="IPR008974">
    <property type="entry name" value="TRAF-like"/>
</dbReference>
<sequence length="359" mass="40507">MAAGDSPSTGASTSDRTDHDSKRTNCNTEERPNALSLKDNGTDRTGLEPFCEAMQNVPLFDFIWTIEGFSLLPKLERHFSETFDSNGLKWGLFLKPWCTIMNDTRYPSLTLYLEDWPGDLEKSGDLAVWCRITIFNQGGCGEDQQFTHTVDGVFARRRDGRWSSIDLLSYDRFLDPSYGFLVDDTCAIGVEIIRVAPTRRLHLDSTCYLYITGSFGISIVGIDPRPDRSLQSSSTSRFRCTIRGLSTEQQLKPCICKKFSSGGYDWIVCVLVGSSHLHVYVHPSLSHICCQLFGRINIRLINQLNGKHIDKSYRGMFNRNIYHGCAGVVALQTLFDKEEGFLVQDCCIVEVEVTVLSRF</sequence>
<feature type="domain" description="MATH" evidence="2">
    <location>
        <begin position="59"/>
        <end position="192"/>
    </location>
</feature>
<accession>A0A368QAS3</accession>